<evidence type="ECO:0000313" key="2">
    <source>
        <dbReference type="Proteomes" id="UP001168821"/>
    </source>
</evidence>
<dbReference type="EMBL" id="JALNTZ010000006">
    <property type="protein sequence ID" value="KAJ3649951.1"/>
    <property type="molecule type" value="Genomic_DNA"/>
</dbReference>
<organism evidence="1 2">
    <name type="scientific">Zophobas morio</name>
    <dbReference type="NCBI Taxonomy" id="2755281"/>
    <lineage>
        <taxon>Eukaryota</taxon>
        <taxon>Metazoa</taxon>
        <taxon>Ecdysozoa</taxon>
        <taxon>Arthropoda</taxon>
        <taxon>Hexapoda</taxon>
        <taxon>Insecta</taxon>
        <taxon>Pterygota</taxon>
        <taxon>Neoptera</taxon>
        <taxon>Endopterygota</taxon>
        <taxon>Coleoptera</taxon>
        <taxon>Polyphaga</taxon>
        <taxon>Cucujiformia</taxon>
        <taxon>Tenebrionidae</taxon>
        <taxon>Zophobas</taxon>
    </lineage>
</organism>
<proteinExistence type="predicted"/>
<reference evidence="1" key="1">
    <citation type="journal article" date="2023" name="G3 (Bethesda)">
        <title>Whole genome assemblies of Zophobas morio and Tenebrio molitor.</title>
        <authorList>
            <person name="Kaur S."/>
            <person name="Stinson S.A."/>
            <person name="diCenzo G.C."/>
        </authorList>
    </citation>
    <scope>NUCLEOTIDE SEQUENCE</scope>
    <source>
        <strain evidence="1">QUZm001</strain>
    </source>
</reference>
<dbReference type="Proteomes" id="UP001168821">
    <property type="component" value="Unassembled WGS sequence"/>
</dbReference>
<accession>A0AA38I6I8</accession>
<evidence type="ECO:0000313" key="1">
    <source>
        <dbReference type="EMBL" id="KAJ3649951.1"/>
    </source>
</evidence>
<gene>
    <name evidence="1" type="ORF">Zmor_021664</name>
</gene>
<comment type="caution">
    <text evidence="1">The sequence shown here is derived from an EMBL/GenBank/DDBJ whole genome shotgun (WGS) entry which is preliminary data.</text>
</comment>
<dbReference type="AlphaFoldDB" id="A0AA38I6I8"/>
<protein>
    <submittedName>
        <fullName evidence="1">Uncharacterized protein</fullName>
    </submittedName>
</protein>
<name>A0AA38I6I8_9CUCU</name>
<sequence>MQRQRHQSVAIDYVNFALEHNKNIHRGLCSTSGVWGSRSWLFSPTTVILSIASLPHSISLLRTCVRQAVTVANAQLDNADGELPARQRTAYSASTTYFGVIYLNSILNV</sequence>
<keyword evidence="2" id="KW-1185">Reference proteome</keyword>